<feature type="compositionally biased region" description="Low complexity" evidence="5">
    <location>
        <begin position="216"/>
        <end position="233"/>
    </location>
</feature>
<dbReference type="Gene3D" id="4.10.1000.10">
    <property type="entry name" value="Zinc finger, CCCH-type"/>
    <property type="match status" value="1"/>
</dbReference>
<evidence type="ECO:0000256" key="4">
    <source>
        <dbReference type="PROSITE-ProRule" id="PRU00723"/>
    </source>
</evidence>
<feature type="compositionally biased region" description="Polar residues" evidence="5">
    <location>
        <begin position="263"/>
        <end position="287"/>
    </location>
</feature>
<evidence type="ECO:0000256" key="3">
    <source>
        <dbReference type="ARBA" id="ARBA00022833"/>
    </source>
</evidence>
<sequence length="287" mass="30844">MMSGKGPTSIPSDLLAGRLILSDVGDFPHEVHPETRLGYRRLQSSLHEAPWYKREICPVWEDTGLCKNDKHCQYAHGLNELRLPSRIIPLPTPPLEASMSAKGIGLEGTVPYHSSARKNSLPLPPSLPRFDIRRASAPAIELSTVGEMDEETLISSGADMKVGSTNSAKAVPCLQDSVPGSALLHPSKEWQGFGSDLSAHSNLDGAQTGTQEPSGRDSSSSLSTPSSRRSGYSANSGTDCPLGLRPVVAEVKPSDKVSPHQMEASQRWSRSSASDTLDFSTGRSIWC</sequence>
<dbReference type="SMART" id="SM00356">
    <property type="entry name" value="ZnF_C3H1"/>
    <property type="match status" value="1"/>
</dbReference>
<dbReference type="InterPro" id="IPR036855">
    <property type="entry name" value="Znf_CCCH_sf"/>
</dbReference>
<accession>A0AAD9FMU3</accession>
<organism evidence="7 8">
    <name type="scientific">Papiliotrema laurentii</name>
    <name type="common">Cryptococcus laurentii</name>
    <dbReference type="NCBI Taxonomy" id="5418"/>
    <lineage>
        <taxon>Eukaryota</taxon>
        <taxon>Fungi</taxon>
        <taxon>Dikarya</taxon>
        <taxon>Basidiomycota</taxon>
        <taxon>Agaricomycotina</taxon>
        <taxon>Tremellomycetes</taxon>
        <taxon>Tremellales</taxon>
        <taxon>Rhynchogastremaceae</taxon>
        <taxon>Papiliotrema</taxon>
    </lineage>
</organism>
<evidence type="ECO:0000313" key="8">
    <source>
        <dbReference type="Proteomes" id="UP001182556"/>
    </source>
</evidence>
<keyword evidence="2 4" id="KW-0863">Zinc-finger</keyword>
<dbReference type="EMBL" id="JAODAN010000008">
    <property type="protein sequence ID" value="KAK1922439.1"/>
    <property type="molecule type" value="Genomic_DNA"/>
</dbReference>
<evidence type="ECO:0000259" key="6">
    <source>
        <dbReference type="PROSITE" id="PS50103"/>
    </source>
</evidence>
<keyword evidence="3 4" id="KW-0862">Zinc</keyword>
<feature type="region of interest" description="Disordered" evidence="5">
    <location>
        <begin position="194"/>
        <end position="287"/>
    </location>
</feature>
<evidence type="ECO:0000256" key="5">
    <source>
        <dbReference type="SAM" id="MobiDB-lite"/>
    </source>
</evidence>
<dbReference type="GO" id="GO:0008270">
    <property type="term" value="F:zinc ion binding"/>
    <property type="evidence" value="ECO:0007669"/>
    <property type="project" value="UniProtKB-KW"/>
</dbReference>
<dbReference type="Proteomes" id="UP001182556">
    <property type="component" value="Unassembled WGS sequence"/>
</dbReference>
<reference evidence="7" key="1">
    <citation type="submission" date="2023-02" db="EMBL/GenBank/DDBJ databases">
        <title>Identification and recombinant expression of a fungal hydrolase from Papiliotrema laurentii that hydrolyzes apple cutin and clears colloidal polyester polyurethane.</title>
        <authorList>
            <consortium name="DOE Joint Genome Institute"/>
            <person name="Roman V.A."/>
            <person name="Bojanowski C."/>
            <person name="Crable B.R."/>
            <person name="Wagner D.N."/>
            <person name="Hung C.S."/>
            <person name="Nadeau L.J."/>
            <person name="Schratz L."/>
            <person name="Haridas S."/>
            <person name="Pangilinan J."/>
            <person name="Lipzen A."/>
            <person name="Na H."/>
            <person name="Yan M."/>
            <person name="Ng V."/>
            <person name="Grigoriev I.V."/>
            <person name="Spatafora J.W."/>
            <person name="Barlow D."/>
            <person name="Biffinger J."/>
            <person name="Kelley-Loughnane N."/>
            <person name="Varaljay V.A."/>
            <person name="Crookes-Goodson W.J."/>
        </authorList>
    </citation>
    <scope>NUCLEOTIDE SEQUENCE</scope>
    <source>
        <strain evidence="7">5307AH</strain>
    </source>
</reference>
<feature type="zinc finger region" description="C3H1-type" evidence="4">
    <location>
        <begin position="51"/>
        <end position="79"/>
    </location>
</feature>
<evidence type="ECO:0000256" key="1">
    <source>
        <dbReference type="ARBA" id="ARBA00022723"/>
    </source>
</evidence>
<dbReference type="InterPro" id="IPR000571">
    <property type="entry name" value="Znf_CCCH"/>
</dbReference>
<keyword evidence="1 4" id="KW-0479">Metal-binding</keyword>
<evidence type="ECO:0000256" key="2">
    <source>
        <dbReference type="ARBA" id="ARBA00022771"/>
    </source>
</evidence>
<proteinExistence type="predicted"/>
<dbReference type="SUPFAM" id="SSF90229">
    <property type="entry name" value="CCCH zinc finger"/>
    <property type="match status" value="1"/>
</dbReference>
<keyword evidence="8" id="KW-1185">Reference proteome</keyword>
<name>A0AAD9FMU3_PAPLA</name>
<gene>
    <name evidence="7" type="ORF">DB88DRAFT_352779</name>
</gene>
<evidence type="ECO:0000313" key="7">
    <source>
        <dbReference type="EMBL" id="KAK1922439.1"/>
    </source>
</evidence>
<feature type="domain" description="C3H1-type" evidence="6">
    <location>
        <begin position="51"/>
        <end position="79"/>
    </location>
</feature>
<dbReference type="AlphaFoldDB" id="A0AAD9FMU3"/>
<protein>
    <recommendedName>
        <fullName evidence="6">C3H1-type domain-containing protein</fullName>
    </recommendedName>
</protein>
<dbReference type="PROSITE" id="PS50103">
    <property type="entry name" value="ZF_C3H1"/>
    <property type="match status" value="1"/>
</dbReference>
<comment type="caution">
    <text evidence="7">The sequence shown here is derived from an EMBL/GenBank/DDBJ whole genome shotgun (WGS) entry which is preliminary data.</text>
</comment>
<feature type="compositionally biased region" description="Polar residues" evidence="5">
    <location>
        <begin position="198"/>
        <end position="213"/>
    </location>
</feature>